<evidence type="ECO:0000256" key="3">
    <source>
        <dbReference type="ARBA" id="ARBA00022448"/>
    </source>
</evidence>
<feature type="transmembrane region" description="Helical" evidence="9">
    <location>
        <begin position="608"/>
        <end position="628"/>
    </location>
</feature>
<feature type="transmembrane region" description="Helical" evidence="9">
    <location>
        <begin position="675"/>
        <end position="700"/>
    </location>
</feature>
<dbReference type="InterPro" id="IPR003706">
    <property type="entry name" value="CstA_N"/>
</dbReference>
<feature type="transmembrane region" description="Helical" evidence="9">
    <location>
        <begin position="497"/>
        <end position="518"/>
    </location>
</feature>
<comment type="caution">
    <text evidence="11">The sequence shown here is derived from an EMBL/GenBank/DDBJ whole genome shotgun (WGS) entry which is preliminary data.</text>
</comment>
<keyword evidence="6 9" id="KW-1133">Transmembrane helix</keyword>
<feature type="transmembrane region" description="Helical" evidence="9">
    <location>
        <begin position="36"/>
        <end position="56"/>
    </location>
</feature>
<feature type="compositionally biased region" description="Basic and acidic residues" evidence="8">
    <location>
        <begin position="730"/>
        <end position="746"/>
    </location>
</feature>
<feature type="domain" description="CstA N-terminal" evidence="10">
    <location>
        <begin position="61"/>
        <end position="626"/>
    </location>
</feature>
<sequence length="753" mass="80304">MAIQEQDKEVSFIHTDTQLPPVAIVDRSPITARHKIVIAVIAVVGAVAWAVIAFARGETVNAVWFVIAAICTYIIGFRFYARLIEMKVVRPRDDHATPAEVLDDGTDYVPTDRRVLFGHHFAAIAGAGPLVGPVLATQMGYLPCTLWIIVGAVFAGAVQDYLVLWISTRRRGRSLGQMARDELGTTGGAAALLGVLVIMVILIAVLAMIVVKALAQSPWGVFSIAMTIPIALFMGAYLRFLRPGRVSEVSVIGFVLLLIAVASGNWVAETPWGAHWFTLSPVVLSWCLIVYGLAASVLPVWLLLAPRDYLSTFMKVGAVALIAIGICVARPLMQAPAVSHFATRGDGPVFAGSLFPFLFITIACGALSGFHALISSGTTPKLLEKESQMRLIGYGGMLTESFVAVMALITASIIDQHLYFTLNAPAAQTGGTAATAADYVNRLGLSGAPATADQISRAATSVGEKSIVSRTGGAPTLAWGMSEVLQRVFGGAGLRSFWYHFAIMFEALFILTTVDAGTRVARFMLSDMLGNLGGPLAKLLNPSWRPGVWVCSLAVVAAWGSTLLMGVTDPLGGINTLFPLFGIANQLLAGIALTVITVVVIKKGLLRWAWIPGVPLLWDLAVTLTASWQKIFSGDPAVGYWTQHSQYLAAKHAGKASFGSAKNAHQLDEVIRNTFIQGTLSILFALVVVIVLIVGVVVSLRAIGGNGRPLTEEEPVPSKRFAPSGLIPTAREREVQRQWDAPDKVVSKAPAPS</sequence>
<feature type="transmembrane region" description="Helical" evidence="9">
    <location>
        <begin position="283"/>
        <end position="304"/>
    </location>
</feature>
<reference evidence="11 12" key="1">
    <citation type="submission" date="2016-01" db="EMBL/GenBank/DDBJ databases">
        <title>The new phylogeny of the genus Mycobacterium.</title>
        <authorList>
            <person name="Tarcisio F."/>
            <person name="Conor M."/>
            <person name="Antonella G."/>
            <person name="Elisabetta G."/>
            <person name="Giulia F.S."/>
            <person name="Sara T."/>
            <person name="Anna F."/>
            <person name="Clotilde B."/>
            <person name="Roberto B."/>
            <person name="Veronica D.S."/>
            <person name="Fabio R."/>
            <person name="Monica P."/>
            <person name="Olivier J."/>
            <person name="Enrico T."/>
            <person name="Nicola S."/>
        </authorList>
    </citation>
    <scope>NUCLEOTIDE SEQUENCE [LARGE SCALE GENOMIC DNA]</scope>
    <source>
        <strain evidence="11 12">DSM 44572</strain>
    </source>
</reference>
<feature type="transmembrane region" description="Helical" evidence="9">
    <location>
        <begin position="580"/>
        <end position="601"/>
    </location>
</feature>
<evidence type="ECO:0000313" key="12">
    <source>
        <dbReference type="Proteomes" id="UP000193529"/>
    </source>
</evidence>
<organism evidence="11 12">
    <name type="scientific">Mycobacterium palustre</name>
    <dbReference type="NCBI Taxonomy" id="153971"/>
    <lineage>
        <taxon>Bacteria</taxon>
        <taxon>Bacillati</taxon>
        <taxon>Actinomycetota</taxon>
        <taxon>Actinomycetes</taxon>
        <taxon>Mycobacteriales</taxon>
        <taxon>Mycobacteriaceae</taxon>
        <taxon>Mycobacterium</taxon>
        <taxon>Mycobacterium simiae complex</taxon>
    </lineage>
</organism>
<feature type="transmembrane region" description="Helical" evidence="9">
    <location>
        <begin position="121"/>
        <end position="141"/>
    </location>
</feature>
<dbReference type="STRING" id="153971.AWC19_02825"/>
<keyword evidence="3" id="KW-0813">Transport</keyword>
<feature type="region of interest" description="Disordered" evidence="8">
    <location>
        <begin position="707"/>
        <end position="753"/>
    </location>
</feature>
<evidence type="ECO:0000256" key="2">
    <source>
        <dbReference type="ARBA" id="ARBA00007755"/>
    </source>
</evidence>
<dbReference type="GO" id="GO:0005886">
    <property type="term" value="C:plasma membrane"/>
    <property type="evidence" value="ECO:0007669"/>
    <property type="project" value="UniProtKB-SubCell"/>
</dbReference>
<accession>A0A1X1ZVP3</accession>
<evidence type="ECO:0000259" key="10">
    <source>
        <dbReference type="Pfam" id="PF02554"/>
    </source>
</evidence>
<gene>
    <name evidence="11" type="ORF">AWC19_02825</name>
</gene>
<dbReference type="RefSeq" id="WP_085077339.1">
    <property type="nucleotide sequence ID" value="NZ_JACKRZ010000289.1"/>
</dbReference>
<evidence type="ECO:0000256" key="4">
    <source>
        <dbReference type="ARBA" id="ARBA00022475"/>
    </source>
</evidence>
<dbReference type="PANTHER" id="PTHR30252:SF3">
    <property type="entry name" value="PYRUVATE_PROTON SYMPORTER BTST"/>
    <property type="match status" value="1"/>
</dbReference>
<feature type="transmembrane region" description="Helical" evidence="9">
    <location>
        <begin position="217"/>
        <end position="237"/>
    </location>
</feature>
<evidence type="ECO:0000256" key="8">
    <source>
        <dbReference type="SAM" id="MobiDB-lite"/>
    </source>
</evidence>
<dbReference type="Proteomes" id="UP000193529">
    <property type="component" value="Unassembled WGS sequence"/>
</dbReference>
<feature type="transmembrane region" description="Helical" evidence="9">
    <location>
        <begin position="249"/>
        <end position="268"/>
    </location>
</feature>
<comment type="subcellular location">
    <subcellularLocation>
        <location evidence="1">Cell membrane</location>
        <topology evidence="1">Multi-pass membrane protein</topology>
    </subcellularLocation>
</comment>
<feature type="transmembrane region" description="Helical" evidence="9">
    <location>
        <begin position="316"/>
        <end position="333"/>
    </location>
</feature>
<dbReference type="AlphaFoldDB" id="A0A1X1ZVP3"/>
<feature type="transmembrane region" description="Helical" evidence="9">
    <location>
        <begin position="353"/>
        <end position="374"/>
    </location>
</feature>
<evidence type="ECO:0000256" key="7">
    <source>
        <dbReference type="ARBA" id="ARBA00023136"/>
    </source>
</evidence>
<evidence type="ECO:0000256" key="5">
    <source>
        <dbReference type="ARBA" id="ARBA00022692"/>
    </source>
</evidence>
<keyword evidence="12" id="KW-1185">Reference proteome</keyword>
<name>A0A1X1ZVP3_9MYCO</name>
<proteinExistence type="inferred from homology"/>
<comment type="similarity">
    <text evidence="2">Belongs to the peptide transporter carbon starvation (CstA) (TC 2.A.114) family.</text>
</comment>
<feature type="transmembrane region" description="Helical" evidence="9">
    <location>
        <begin position="188"/>
        <end position="211"/>
    </location>
</feature>
<dbReference type="OrthoDB" id="9761224at2"/>
<dbReference type="InterPro" id="IPR051605">
    <property type="entry name" value="CstA"/>
</dbReference>
<keyword evidence="5 9" id="KW-0812">Transmembrane</keyword>
<keyword evidence="4" id="KW-1003">Cell membrane</keyword>
<evidence type="ECO:0000256" key="1">
    <source>
        <dbReference type="ARBA" id="ARBA00004651"/>
    </source>
</evidence>
<evidence type="ECO:0000313" key="11">
    <source>
        <dbReference type="EMBL" id="ORW27804.1"/>
    </source>
</evidence>
<keyword evidence="7 9" id="KW-0472">Membrane</keyword>
<evidence type="ECO:0000256" key="6">
    <source>
        <dbReference type="ARBA" id="ARBA00022989"/>
    </source>
</evidence>
<protein>
    <submittedName>
        <fullName evidence="11">Carbon starvation protein CstA</fullName>
    </submittedName>
</protein>
<dbReference type="PANTHER" id="PTHR30252">
    <property type="entry name" value="INNER MEMBRANE PEPTIDE TRANSPORTER"/>
    <property type="match status" value="1"/>
</dbReference>
<feature type="transmembrane region" description="Helical" evidence="9">
    <location>
        <begin position="548"/>
        <end position="568"/>
    </location>
</feature>
<feature type="transmembrane region" description="Helical" evidence="9">
    <location>
        <begin position="394"/>
        <end position="414"/>
    </location>
</feature>
<evidence type="ECO:0000256" key="9">
    <source>
        <dbReference type="SAM" id="Phobius"/>
    </source>
</evidence>
<dbReference type="GO" id="GO:0009267">
    <property type="term" value="P:cellular response to starvation"/>
    <property type="evidence" value="ECO:0007669"/>
    <property type="project" value="InterPro"/>
</dbReference>
<feature type="transmembrane region" description="Helical" evidence="9">
    <location>
        <begin position="62"/>
        <end position="81"/>
    </location>
</feature>
<feature type="transmembrane region" description="Helical" evidence="9">
    <location>
        <begin position="147"/>
        <end position="167"/>
    </location>
</feature>
<dbReference type="Pfam" id="PF02554">
    <property type="entry name" value="CstA"/>
    <property type="match status" value="1"/>
</dbReference>
<dbReference type="EMBL" id="LQPJ01000070">
    <property type="protein sequence ID" value="ORW27804.1"/>
    <property type="molecule type" value="Genomic_DNA"/>
</dbReference>